<sequence length="72" mass="8448">MVDVIYIWMIQNKTSCKQKQLVVCIKFCYCSIISLFQLMFCSLEHFAVSAARIGVCMHVLDIFFGYYIHLQD</sequence>
<reference evidence="2 3" key="1">
    <citation type="submission" date="2024-01" db="EMBL/GenBank/DDBJ databases">
        <title>The genomes of 5 underutilized Papilionoideae crops provide insights into root nodulation and disease resistanc.</title>
        <authorList>
            <person name="Jiang F."/>
        </authorList>
    </citation>
    <scope>NUCLEOTIDE SEQUENCE [LARGE SCALE GENOMIC DNA]</scope>
    <source>
        <strain evidence="2">LVBAO_FW01</strain>
        <tissue evidence="2">Leaves</tissue>
    </source>
</reference>
<feature type="transmembrane region" description="Helical" evidence="1">
    <location>
        <begin position="21"/>
        <end position="40"/>
    </location>
</feature>
<feature type="transmembrane region" description="Helical" evidence="1">
    <location>
        <begin position="46"/>
        <end position="68"/>
    </location>
</feature>
<keyword evidence="1" id="KW-1133">Transmembrane helix</keyword>
<evidence type="ECO:0000256" key="1">
    <source>
        <dbReference type="SAM" id="Phobius"/>
    </source>
</evidence>
<dbReference type="EMBL" id="JAYMYQ010000002">
    <property type="protein sequence ID" value="KAK7349075.1"/>
    <property type="molecule type" value="Genomic_DNA"/>
</dbReference>
<evidence type="ECO:0000313" key="2">
    <source>
        <dbReference type="EMBL" id="KAK7349075.1"/>
    </source>
</evidence>
<proteinExistence type="predicted"/>
<dbReference type="AlphaFoldDB" id="A0AAN9M6B6"/>
<evidence type="ECO:0000313" key="3">
    <source>
        <dbReference type="Proteomes" id="UP001367508"/>
    </source>
</evidence>
<protein>
    <submittedName>
        <fullName evidence="2">Uncharacterized protein</fullName>
    </submittedName>
</protein>
<comment type="caution">
    <text evidence="2">The sequence shown here is derived from an EMBL/GenBank/DDBJ whole genome shotgun (WGS) entry which is preliminary data.</text>
</comment>
<keyword evidence="1" id="KW-0812">Transmembrane</keyword>
<keyword evidence="1" id="KW-0472">Membrane</keyword>
<keyword evidence="3" id="KW-1185">Reference proteome</keyword>
<gene>
    <name evidence="2" type="ORF">VNO77_06142</name>
</gene>
<dbReference type="Proteomes" id="UP001367508">
    <property type="component" value="Unassembled WGS sequence"/>
</dbReference>
<organism evidence="2 3">
    <name type="scientific">Canavalia gladiata</name>
    <name type="common">Sword bean</name>
    <name type="synonym">Dolichos gladiatus</name>
    <dbReference type="NCBI Taxonomy" id="3824"/>
    <lineage>
        <taxon>Eukaryota</taxon>
        <taxon>Viridiplantae</taxon>
        <taxon>Streptophyta</taxon>
        <taxon>Embryophyta</taxon>
        <taxon>Tracheophyta</taxon>
        <taxon>Spermatophyta</taxon>
        <taxon>Magnoliopsida</taxon>
        <taxon>eudicotyledons</taxon>
        <taxon>Gunneridae</taxon>
        <taxon>Pentapetalae</taxon>
        <taxon>rosids</taxon>
        <taxon>fabids</taxon>
        <taxon>Fabales</taxon>
        <taxon>Fabaceae</taxon>
        <taxon>Papilionoideae</taxon>
        <taxon>50 kb inversion clade</taxon>
        <taxon>NPAAA clade</taxon>
        <taxon>indigoferoid/millettioid clade</taxon>
        <taxon>Phaseoleae</taxon>
        <taxon>Canavalia</taxon>
    </lineage>
</organism>
<name>A0AAN9M6B6_CANGL</name>
<accession>A0AAN9M6B6</accession>